<proteinExistence type="predicted"/>
<organism evidence="1 2">
    <name type="scientific">Lactiplantibacillus plantarum</name>
    <name type="common">Lactobacillus plantarum</name>
    <dbReference type="NCBI Taxonomy" id="1590"/>
    <lineage>
        <taxon>Bacteria</taxon>
        <taxon>Bacillati</taxon>
        <taxon>Bacillota</taxon>
        <taxon>Bacilli</taxon>
        <taxon>Lactobacillales</taxon>
        <taxon>Lactobacillaceae</taxon>
        <taxon>Lactiplantibacillus</taxon>
    </lineage>
</organism>
<reference evidence="1 2" key="1">
    <citation type="submission" date="2016-03" db="EMBL/GenBank/DDBJ databases">
        <title>Comparative genomics of 54 Lactobacillus plantarum strains reveals genomic uncoupling from niche constraints.</title>
        <authorList>
            <person name="Martino M.E."/>
        </authorList>
    </citation>
    <scope>NUCLEOTIDE SEQUENCE [LARGE SCALE GENOMIC DNA]</scope>
    <source>
        <strain evidence="1 2">19.1</strain>
    </source>
</reference>
<dbReference type="InterPro" id="IPR006505">
    <property type="entry name" value="Phage_nucleotide-bp"/>
</dbReference>
<accession>A0A165R6F0</accession>
<evidence type="ECO:0000313" key="1">
    <source>
        <dbReference type="EMBL" id="KZU92178.1"/>
    </source>
</evidence>
<dbReference type="EMBL" id="LUXM01000040">
    <property type="protein sequence ID" value="KZU92178.1"/>
    <property type="molecule type" value="Genomic_DNA"/>
</dbReference>
<dbReference type="InterPro" id="IPR027417">
    <property type="entry name" value="P-loop_NTPase"/>
</dbReference>
<protein>
    <submittedName>
        <fullName evidence="1">Prophage Lp2 protein 17</fullName>
    </submittedName>
</protein>
<dbReference type="NCBIfam" id="TIGR01618">
    <property type="entry name" value="phage_P_loop"/>
    <property type="match status" value="1"/>
</dbReference>
<dbReference type="Pfam" id="PF13479">
    <property type="entry name" value="AAA_24"/>
    <property type="match status" value="1"/>
</dbReference>
<name>A0A165R6F0_LACPN</name>
<dbReference type="Gene3D" id="3.40.50.300">
    <property type="entry name" value="P-loop containing nucleotide triphosphate hydrolases"/>
    <property type="match status" value="1"/>
</dbReference>
<sequence length="220" mass="24823">MKFYVDGNIPVIPNMYFIYGDGGTGKTSVVKQFVGHKLLFSFDMSSNVLIGDKDVDVIIFEHRDMPNIQAMVEQYVMQGIQDAKYRVIVLDNITALQNLVLKNIDNAAKDNRQNYQKLQLWFRDLGTILKESGKSVYATAHQLDNGSSGISGEGRYQADMNEKTFNAFTSMFDLVGRIYLTGGERMIDLDPEKGNHAKNRIDNRKLIKANELIQTTKGAK</sequence>
<comment type="caution">
    <text evidence="1">The sequence shown here is derived from an EMBL/GenBank/DDBJ whole genome shotgun (WGS) entry which is preliminary data.</text>
</comment>
<dbReference type="PATRIC" id="fig|1590.201.peg.3400"/>
<dbReference type="Proteomes" id="UP000076882">
    <property type="component" value="Unassembled WGS sequence"/>
</dbReference>
<gene>
    <name evidence="1" type="ORF">Lp19_3464</name>
</gene>
<dbReference type="SUPFAM" id="SSF52540">
    <property type="entry name" value="P-loop containing nucleoside triphosphate hydrolases"/>
    <property type="match status" value="1"/>
</dbReference>
<evidence type="ECO:0000313" key="2">
    <source>
        <dbReference type="Proteomes" id="UP000076882"/>
    </source>
</evidence>
<dbReference type="AlphaFoldDB" id="A0A165R6F0"/>